<protein>
    <submittedName>
        <fullName evidence="1">Uncharacterized protein</fullName>
    </submittedName>
</protein>
<gene>
    <name evidence="1" type="ORF">CYNAS_LOCUS6156</name>
</gene>
<proteinExistence type="predicted"/>
<accession>A0AA36GLA7</accession>
<dbReference type="AlphaFoldDB" id="A0AA36GLA7"/>
<organism evidence="1 2">
    <name type="scientific">Cylicocyclus nassatus</name>
    <name type="common">Nematode worm</name>
    <dbReference type="NCBI Taxonomy" id="53992"/>
    <lineage>
        <taxon>Eukaryota</taxon>
        <taxon>Metazoa</taxon>
        <taxon>Ecdysozoa</taxon>
        <taxon>Nematoda</taxon>
        <taxon>Chromadorea</taxon>
        <taxon>Rhabditida</taxon>
        <taxon>Rhabditina</taxon>
        <taxon>Rhabditomorpha</taxon>
        <taxon>Strongyloidea</taxon>
        <taxon>Strongylidae</taxon>
        <taxon>Cylicocyclus</taxon>
    </lineage>
</organism>
<reference evidence="1" key="1">
    <citation type="submission" date="2023-07" db="EMBL/GenBank/DDBJ databases">
        <authorList>
            <consortium name="CYATHOMIX"/>
        </authorList>
    </citation>
    <scope>NUCLEOTIDE SEQUENCE</scope>
    <source>
        <strain evidence="1">N/A</strain>
    </source>
</reference>
<keyword evidence="2" id="KW-1185">Reference proteome</keyword>
<dbReference type="Proteomes" id="UP001176961">
    <property type="component" value="Unassembled WGS sequence"/>
</dbReference>
<sequence length="65" mass="7067">MARVSCSTNGGFGPPSDWITFNTTAITAFKDGTEHDQVSNSKTLHRTHVVILGTAVVFANRLNYL</sequence>
<evidence type="ECO:0000313" key="1">
    <source>
        <dbReference type="EMBL" id="CAJ0594173.1"/>
    </source>
</evidence>
<dbReference type="EMBL" id="CATQJL010000112">
    <property type="protein sequence ID" value="CAJ0594173.1"/>
    <property type="molecule type" value="Genomic_DNA"/>
</dbReference>
<comment type="caution">
    <text evidence="1">The sequence shown here is derived from an EMBL/GenBank/DDBJ whole genome shotgun (WGS) entry which is preliminary data.</text>
</comment>
<name>A0AA36GLA7_CYLNA</name>
<evidence type="ECO:0000313" key="2">
    <source>
        <dbReference type="Proteomes" id="UP001176961"/>
    </source>
</evidence>